<dbReference type="EMBL" id="MU790692">
    <property type="protein sequence ID" value="KAJ3994644.1"/>
    <property type="molecule type" value="Genomic_DNA"/>
</dbReference>
<feature type="transmembrane region" description="Helical" evidence="2">
    <location>
        <begin position="143"/>
        <end position="161"/>
    </location>
</feature>
<feature type="transmembrane region" description="Helical" evidence="2">
    <location>
        <begin position="173"/>
        <end position="198"/>
    </location>
</feature>
<evidence type="ECO:0000256" key="2">
    <source>
        <dbReference type="SAM" id="Phobius"/>
    </source>
</evidence>
<feature type="transmembrane region" description="Helical" evidence="2">
    <location>
        <begin position="12"/>
        <end position="32"/>
    </location>
</feature>
<organism evidence="3 4">
    <name type="scientific">Lentinula boryana</name>
    <dbReference type="NCBI Taxonomy" id="40481"/>
    <lineage>
        <taxon>Eukaryota</taxon>
        <taxon>Fungi</taxon>
        <taxon>Dikarya</taxon>
        <taxon>Basidiomycota</taxon>
        <taxon>Agaricomycotina</taxon>
        <taxon>Agaricomycetes</taxon>
        <taxon>Agaricomycetidae</taxon>
        <taxon>Agaricales</taxon>
        <taxon>Marasmiineae</taxon>
        <taxon>Omphalotaceae</taxon>
        <taxon>Lentinula</taxon>
    </lineage>
</organism>
<feature type="transmembrane region" description="Helical" evidence="2">
    <location>
        <begin position="53"/>
        <end position="70"/>
    </location>
</feature>
<accession>A0ABQ8Q867</accession>
<evidence type="ECO:0000313" key="3">
    <source>
        <dbReference type="EMBL" id="KAJ3994644.1"/>
    </source>
</evidence>
<comment type="caution">
    <text evidence="3">The sequence shown here is derived from an EMBL/GenBank/DDBJ whole genome shotgun (WGS) entry which is preliminary data.</text>
</comment>
<feature type="transmembrane region" description="Helical" evidence="2">
    <location>
        <begin position="111"/>
        <end position="131"/>
    </location>
</feature>
<feature type="transmembrane region" description="Helical" evidence="2">
    <location>
        <begin position="82"/>
        <end position="99"/>
    </location>
</feature>
<keyword evidence="2" id="KW-1133">Transmembrane helix</keyword>
<gene>
    <name evidence="3" type="ORF">F5050DRAFT_452441</name>
</gene>
<proteinExistence type="predicted"/>
<evidence type="ECO:0000256" key="1">
    <source>
        <dbReference type="SAM" id="MobiDB-lite"/>
    </source>
</evidence>
<feature type="transmembrane region" description="Helical" evidence="2">
    <location>
        <begin position="210"/>
        <end position="238"/>
    </location>
</feature>
<keyword evidence="2" id="KW-0472">Membrane</keyword>
<protein>
    <recommendedName>
        <fullName evidence="5">Transmembrane protein</fullName>
    </recommendedName>
</protein>
<feature type="region of interest" description="Disordered" evidence="1">
    <location>
        <begin position="258"/>
        <end position="277"/>
    </location>
</feature>
<feature type="non-terminal residue" evidence="3">
    <location>
        <position position="1"/>
    </location>
</feature>
<sequence length="277" mass="31906">SLIFFKKTKYPVPTVIYTLLLYILAKATEFLLTQFSHQYRDMSFENKRNTVTYVLDTFVTFAVLILQLVASPILASQFTFDNVNMLKAGTLLISGLYIFELTYRPSMRWPLLIHHFCTIFAIVLLLSVLAYTGHPQIVAAGEIWLFQATTEQTVFIGLFMYRLHFPLRWTRDMLRFGAVQSFIFKLAFAAYLLAFWAQKLEQYHTSSKDIALSVMLVTIIVLLMCTQIYGAWAVWCLAEKVNQSMRLIQQRQRADSSVTVNAESPTNEKGKSMEDEV</sequence>
<dbReference type="Proteomes" id="UP001163828">
    <property type="component" value="Unassembled WGS sequence"/>
</dbReference>
<keyword evidence="2" id="KW-0812">Transmembrane</keyword>
<name>A0ABQ8Q867_9AGAR</name>
<keyword evidence="4" id="KW-1185">Reference proteome</keyword>
<evidence type="ECO:0008006" key="5">
    <source>
        <dbReference type="Google" id="ProtNLM"/>
    </source>
</evidence>
<reference evidence="3" key="1">
    <citation type="submission" date="2022-08" db="EMBL/GenBank/DDBJ databases">
        <authorList>
            <consortium name="DOE Joint Genome Institute"/>
            <person name="Min B."/>
            <person name="Riley R."/>
            <person name="Sierra-Patev S."/>
            <person name="Naranjo-Ortiz M."/>
            <person name="Looney B."/>
            <person name="Konkel Z."/>
            <person name="Slot J.C."/>
            <person name="Sakamoto Y."/>
            <person name="Steenwyk J.L."/>
            <person name="Rokas A."/>
            <person name="Carro J."/>
            <person name="Camarero S."/>
            <person name="Ferreira P."/>
            <person name="Molpeceres G."/>
            <person name="Ruiz-Duenas F.J."/>
            <person name="Serrano A."/>
            <person name="Henrissat B."/>
            <person name="Drula E."/>
            <person name="Hughes K.W."/>
            <person name="Mata J.L."/>
            <person name="Ishikawa N.K."/>
            <person name="Vargas-Isla R."/>
            <person name="Ushijima S."/>
            <person name="Smith C.A."/>
            <person name="Ahrendt S."/>
            <person name="Andreopoulos W."/>
            <person name="He G."/>
            <person name="Labutti K."/>
            <person name="Lipzen A."/>
            <person name="Ng V."/>
            <person name="Sandor L."/>
            <person name="Barry K."/>
            <person name="Martinez A.T."/>
            <person name="Xiao Y."/>
            <person name="Gibbons J.G."/>
            <person name="Terashima K."/>
            <person name="Hibbett D.S."/>
            <person name="Grigoriev I.V."/>
        </authorList>
    </citation>
    <scope>NUCLEOTIDE SEQUENCE</scope>
    <source>
        <strain evidence="3">TFB10827</strain>
    </source>
</reference>
<feature type="compositionally biased region" description="Basic and acidic residues" evidence="1">
    <location>
        <begin position="266"/>
        <end position="277"/>
    </location>
</feature>
<evidence type="ECO:0000313" key="4">
    <source>
        <dbReference type="Proteomes" id="UP001163828"/>
    </source>
</evidence>